<organism evidence="1 2">
    <name type="scientific">Terrabacter lapilli</name>
    <dbReference type="NCBI Taxonomy" id="436231"/>
    <lineage>
        <taxon>Bacteria</taxon>
        <taxon>Bacillati</taxon>
        <taxon>Actinomycetota</taxon>
        <taxon>Actinomycetes</taxon>
        <taxon>Micrococcales</taxon>
        <taxon>Intrasporangiaceae</taxon>
        <taxon>Terrabacter</taxon>
    </lineage>
</organism>
<protein>
    <submittedName>
        <fullName evidence="1">Dipeptidase</fullName>
    </submittedName>
</protein>
<dbReference type="Pfam" id="PF01244">
    <property type="entry name" value="Peptidase_M19"/>
    <property type="match status" value="1"/>
</dbReference>
<gene>
    <name evidence="1" type="ORF">GCM10009817_08060</name>
</gene>
<dbReference type="PANTHER" id="PTHR10443">
    <property type="entry name" value="MICROSOMAL DIPEPTIDASE"/>
    <property type="match status" value="1"/>
</dbReference>
<dbReference type="SUPFAM" id="SSF51556">
    <property type="entry name" value="Metallo-dependent hydrolases"/>
    <property type="match status" value="1"/>
</dbReference>
<dbReference type="InterPro" id="IPR032466">
    <property type="entry name" value="Metal_Hydrolase"/>
</dbReference>
<name>A0ABN2RK69_9MICO</name>
<dbReference type="EMBL" id="BAAAPU010000003">
    <property type="protein sequence ID" value="GAA1970539.1"/>
    <property type="molecule type" value="Genomic_DNA"/>
</dbReference>
<sequence length="406" mass="43234">MADMPATAPLGHDDALTRARELLSSHPLVDGHNDLPWAARELTGYDFDALDIAERLTTTQTDLPRLADGGVGGQFWSVFVPSTLQGDSAVTATLEQVDAVHRMVGAYADRLALARTADEVEAATSSGRVASLLGAEGGHSIGCSLGALRMLHVLGVRYLTLTHNDNTPWADSATDAPVVGGLSEFGREVVREMNRLGMMVDLSHVAATTMRAALETTDAPVIFSHSSALALCDTPRNVPDDVLAALPDNGGVCMVTFVPEFVSPATAAWRVEAAAAAAQVGVEARDWEAFGRFTATWQQEHPKPDATIEQVVAHLEHVREVAGIDHVGIGGDYDGTDTFPVGLEDVSGYPRLVAALLERSWSEAEVAGLVRGNTLRVMRDVEAVARDLQQTRAPSLRTFAELDGGR</sequence>
<dbReference type="InterPro" id="IPR008257">
    <property type="entry name" value="Pept_M19"/>
</dbReference>
<dbReference type="Proteomes" id="UP001500013">
    <property type="component" value="Unassembled WGS sequence"/>
</dbReference>
<proteinExistence type="predicted"/>
<evidence type="ECO:0000313" key="1">
    <source>
        <dbReference type="EMBL" id="GAA1970539.1"/>
    </source>
</evidence>
<dbReference type="CDD" id="cd01301">
    <property type="entry name" value="rDP_like"/>
    <property type="match status" value="1"/>
</dbReference>
<evidence type="ECO:0000313" key="2">
    <source>
        <dbReference type="Proteomes" id="UP001500013"/>
    </source>
</evidence>
<keyword evidence="2" id="KW-1185">Reference proteome</keyword>
<comment type="caution">
    <text evidence="1">The sequence shown here is derived from an EMBL/GenBank/DDBJ whole genome shotgun (WGS) entry which is preliminary data.</text>
</comment>
<accession>A0ABN2RK69</accession>
<reference evidence="1 2" key="1">
    <citation type="journal article" date="2019" name="Int. J. Syst. Evol. Microbiol.">
        <title>The Global Catalogue of Microorganisms (GCM) 10K type strain sequencing project: providing services to taxonomists for standard genome sequencing and annotation.</title>
        <authorList>
            <consortium name="The Broad Institute Genomics Platform"/>
            <consortium name="The Broad Institute Genome Sequencing Center for Infectious Disease"/>
            <person name="Wu L."/>
            <person name="Ma J."/>
        </authorList>
    </citation>
    <scope>NUCLEOTIDE SEQUENCE [LARGE SCALE GENOMIC DNA]</scope>
    <source>
        <strain evidence="1 2">JCM 15628</strain>
    </source>
</reference>
<dbReference type="Gene3D" id="3.20.20.140">
    <property type="entry name" value="Metal-dependent hydrolases"/>
    <property type="match status" value="1"/>
</dbReference>
<dbReference type="PROSITE" id="PS51365">
    <property type="entry name" value="RENAL_DIPEPTIDASE_2"/>
    <property type="match status" value="1"/>
</dbReference>
<dbReference type="PANTHER" id="PTHR10443:SF12">
    <property type="entry name" value="DIPEPTIDASE"/>
    <property type="match status" value="1"/>
</dbReference>
<dbReference type="RefSeq" id="WP_425580671.1">
    <property type="nucleotide sequence ID" value="NZ_BAAAPU010000003.1"/>
</dbReference>